<name>A0A085MYH8_9BILA</name>
<dbReference type="EMBL" id="KL367598">
    <property type="protein sequence ID" value="KFD62274.1"/>
    <property type="molecule type" value="Genomic_DNA"/>
</dbReference>
<dbReference type="AlphaFoldDB" id="A0A085MYH8"/>
<dbReference type="Proteomes" id="UP000030758">
    <property type="component" value="Unassembled WGS sequence"/>
</dbReference>
<evidence type="ECO:0000313" key="1">
    <source>
        <dbReference type="EMBL" id="KFD62274.1"/>
    </source>
</evidence>
<organism evidence="1">
    <name type="scientific">Trichuris suis</name>
    <name type="common">pig whipworm</name>
    <dbReference type="NCBI Taxonomy" id="68888"/>
    <lineage>
        <taxon>Eukaryota</taxon>
        <taxon>Metazoa</taxon>
        <taxon>Ecdysozoa</taxon>
        <taxon>Nematoda</taxon>
        <taxon>Enoplea</taxon>
        <taxon>Dorylaimia</taxon>
        <taxon>Trichinellida</taxon>
        <taxon>Trichuridae</taxon>
        <taxon>Trichuris</taxon>
    </lineage>
</organism>
<proteinExistence type="predicted"/>
<sequence length="50" mass="5888">MTMESGYSYAKKDADSNAERLFSKEEALRSNIQSRTYFTMELFALARKHY</sequence>
<accession>A0A085MYH8</accession>
<protein>
    <submittedName>
        <fullName evidence="1">Uncharacterized protein</fullName>
    </submittedName>
</protein>
<gene>
    <name evidence="1" type="ORF">M514_25509</name>
</gene>
<reference evidence="1" key="1">
    <citation type="journal article" date="2014" name="Nat. Genet.">
        <title>Genome and transcriptome of the porcine whipworm Trichuris suis.</title>
        <authorList>
            <person name="Jex A.R."/>
            <person name="Nejsum P."/>
            <person name="Schwarz E.M."/>
            <person name="Hu L."/>
            <person name="Young N.D."/>
            <person name="Hall R.S."/>
            <person name="Korhonen P.K."/>
            <person name="Liao S."/>
            <person name="Thamsborg S."/>
            <person name="Xia J."/>
            <person name="Xu P."/>
            <person name="Wang S."/>
            <person name="Scheerlinck J.P."/>
            <person name="Hofmann A."/>
            <person name="Sternberg P.W."/>
            <person name="Wang J."/>
            <person name="Gasser R.B."/>
        </authorList>
    </citation>
    <scope>NUCLEOTIDE SEQUENCE [LARGE SCALE GENOMIC DNA]</scope>
    <source>
        <strain evidence="1">DCEP-RM93F</strain>
    </source>
</reference>